<dbReference type="AlphaFoldDB" id="A0A0F4YF95"/>
<dbReference type="RefSeq" id="XP_013323228.1">
    <property type="nucleotide sequence ID" value="XM_013467774.1"/>
</dbReference>
<dbReference type="Proteomes" id="UP000053958">
    <property type="component" value="Unassembled WGS sequence"/>
</dbReference>
<comment type="caution">
    <text evidence="1">The sequence shown here is derived from an EMBL/GenBank/DDBJ whole genome shotgun (WGS) entry which is preliminary data.</text>
</comment>
<organism evidence="1 2">
    <name type="scientific">Rasamsonia emersonii (strain ATCC 16479 / CBS 393.64 / IMI 116815)</name>
    <dbReference type="NCBI Taxonomy" id="1408163"/>
    <lineage>
        <taxon>Eukaryota</taxon>
        <taxon>Fungi</taxon>
        <taxon>Dikarya</taxon>
        <taxon>Ascomycota</taxon>
        <taxon>Pezizomycotina</taxon>
        <taxon>Eurotiomycetes</taxon>
        <taxon>Eurotiomycetidae</taxon>
        <taxon>Eurotiales</taxon>
        <taxon>Trichocomaceae</taxon>
        <taxon>Rasamsonia</taxon>
    </lineage>
</organism>
<dbReference type="EMBL" id="LASV01000748">
    <property type="protein sequence ID" value="KKA16616.1"/>
    <property type="molecule type" value="Genomic_DNA"/>
</dbReference>
<gene>
    <name evidence="1" type="ORF">T310_9773</name>
</gene>
<proteinExistence type="predicted"/>
<name>A0A0F4YF95_RASE3</name>
<reference evidence="1 2" key="1">
    <citation type="submission" date="2015-04" db="EMBL/GenBank/DDBJ databases">
        <authorList>
            <person name="Heijne W.H."/>
            <person name="Fedorova N.D."/>
            <person name="Nierman W.C."/>
            <person name="Vollebregt A.W."/>
            <person name="Zhao Z."/>
            <person name="Wu L."/>
            <person name="Kumar M."/>
            <person name="Stam H."/>
            <person name="van den Berg M.A."/>
            <person name="Pel H.J."/>
        </authorList>
    </citation>
    <scope>NUCLEOTIDE SEQUENCE [LARGE SCALE GENOMIC DNA]</scope>
    <source>
        <strain evidence="1 2">CBS 393.64</strain>
    </source>
</reference>
<accession>A0A0F4YF95</accession>
<protein>
    <submittedName>
        <fullName evidence="1">Uncharacterized protein</fullName>
    </submittedName>
</protein>
<sequence>ENALPVAESTKTVVSETSSGIVKSRNGKYPHSLGLNWFADGEASLAATLLTGRSGVKLPMKMFGAIPSTSRGTWRGFEVIITTICQHGLCDRCEGYGINFAFSLCCRGIWDETKAFLNDCIVTWNKGLWPSRNHARADSKAREISGVGLH</sequence>
<keyword evidence="2" id="KW-1185">Reference proteome</keyword>
<dbReference type="GeneID" id="25321703"/>
<feature type="non-terminal residue" evidence="1">
    <location>
        <position position="1"/>
    </location>
</feature>
<evidence type="ECO:0000313" key="2">
    <source>
        <dbReference type="Proteomes" id="UP000053958"/>
    </source>
</evidence>
<evidence type="ECO:0000313" key="1">
    <source>
        <dbReference type="EMBL" id="KKA16616.1"/>
    </source>
</evidence>